<dbReference type="Gene3D" id="1.20.58.1910">
    <property type="match status" value="1"/>
</dbReference>
<protein>
    <submittedName>
        <fullName evidence="2">HD domain-containing protein</fullName>
    </submittedName>
</protein>
<dbReference type="AlphaFoldDB" id="A0AB94IB02"/>
<dbReference type="EMBL" id="AWGA01000073">
    <property type="protein sequence ID" value="TEA26583.1"/>
    <property type="molecule type" value="Genomic_DNA"/>
</dbReference>
<dbReference type="CDD" id="cd00077">
    <property type="entry name" value="HDc"/>
    <property type="match status" value="1"/>
</dbReference>
<evidence type="ECO:0000259" key="1">
    <source>
        <dbReference type="SMART" id="SM00471"/>
    </source>
</evidence>
<dbReference type="InterPro" id="IPR003607">
    <property type="entry name" value="HD/PDEase_dom"/>
</dbReference>
<reference evidence="2 3" key="1">
    <citation type="journal article" date="2014" name="Appl. Environ. Microbiol.">
        <title>Genomic features of a bumble bee symbiont reflect its host environment.</title>
        <authorList>
            <person name="Martinson V.G."/>
            <person name="Magoc T."/>
            <person name="Koch H."/>
            <person name="Salzberg S.L."/>
            <person name="Moran N.A."/>
        </authorList>
    </citation>
    <scope>NUCLEOTIDE SEQUENCE [LARGE SCALE GENOMIC DNA]</scope>
    <source>
        <strain evidence="2 3">Bimp</strain>
    </source>
</reference>
<dbReference type="Pfam" id="PF01966">
    <property type="entry name" value="HD"/>
    <property type="match status" value="1"/>
</dbReference>
<comment type="caution">
    <text evidence="2">The sequence shown here is derived from an EMBL/GenBank/DDBJ whole genome shotgun (WGS) entry which is preliminary data.</text>
</comment>
<sequence length="212" mass="24673">MNIINHVHLYVSHKLMEDYSGHDIAHIMRVVQLSKTLLATEPKANAFIVIMSAYLHDVIDDKVTTNSEQAKQQLVLFLQQQAVAENDIDHIMTIIESMSYRKNLHVKHSLSLEGCIVQDADRLDAIGAIGIGRTFYYGGNKKHTMHNPNIKPREQLTEAQYRHPNTVINHFYEKLFLLKDQMNTAKAKQIAQQRHQFLLEFVRRFEQEWLIK</sequence>
<keyword evidence="3" id="KW-1185">Reference proteome</keyword>
<dbReference type="Proteomes" id="UP000506160">
    <property type="component" value="Unassembled WGS sequence"/>
</dbReference>
<dbReference type="InterPro" id="IPR006674">
    <property type="entry name" value="HD_domain"/>
</dbReference>
<accession>A0AB94IB02</accession>
<proteinExistence type="predicted"/>
<feature type="domain" description="HD/PDEase" evidence="1">
    <location>
        <begin position="19"/>
        <end position="135"/>
    </location>
</feature>
<name>A0AB94IB02_9GAMM</name>
<dbReference type="Gene3D" id="1.10.472.50">
    <property type="entry name" value="HD-domain/PDEase-like"/>
    <property type="match status" value="1"/>
</dbReference>
<evidence type="ECO:0000313" key="2">
    <source>
        <dbReference type="EMBL" id="TEA26583.1"/>
    </source>
</evidence>
<gene>
    <name evidence="2" type="ORF">O970_08245</name>
</gene>
<dbReference type="SUPFAM" id="SSF109604">
    <property type="entry name" value="HD-domain/PDEase-like"/>
    <property type="match status" value="1"/>
</dbReference>
<evidence type="ECO:0000313" key="3">
    <source>
        <dbReference type="Proteomes" id="UP000506160"/>
    </source>
</evidence>
<dbReference type="SMART" id="SM00471">
    <property type="entry name" value="HDc"/>
    <property type="match status" value="1"/>
</dbReference>
<dbReference type="PANTHER" id="PTHR33594:SF1">
    <property type="entry name" value="HD_PDEASE DOMAIN-CONTAINING PROTEIN"/>
    <property type="match status" value="1"/>
</dbReference>
<dbReference type="PANTHER" id="PTHR33594">
    <property type="entry name" value="SUPERFAMILY HYDROLASE, PUTATIVE (AFU_ORTHOLOGUE AFUA_1G03035)-RELATED"/>
    <property type="match status" value="1"/>
</dbReference>
<organism evidence="2 3">
    <name type="scientific">Candidatus Schmidhempelia bombi str. Bimp</name>
    <dbReference type="NCBI Taxonomy" id="1387197"/>
    <lineage>
        <taxon>Bacteria</taxon>
        <taxon>Pseudomonadati</taxon>
        <taxon>Pseudomonadota</taxon>
        <taxon>Gammaproteobacteria</taxon>
        <taxon>Orbales</taxon>
        <taxon>Orbaceae</taxon>
        <taxon>Candidatus Schmidhempelia</taxon>
    </lineage>
</organism>